<name>A0A0L6VSN2_9BASI</name>
<proteinExistence type="predicted"/>
<dbReference type="Proteomes" id="UP000037035">
    <property type="component" value="Unassembled WGS sequence"/>
</dbReference>
<reference evidence="2 3" key="1">
    <citation type="submission" date="2015-08" db="EMBL/GenBank/DDBJ databases">
        <title>Next Generation Sequencing and Analysis of the Genome of Puccinia sorghi L Schw, the Causal Agent of Maize Common Rust.</title>
        <authorList>
            <person name="Rochi L."/>
            <person name="Burguener G."/>
            <person name="Darino M."/>
            <person name="Turjanski A."/>
            <person name="Kreff E."/>
            <person name="Dieguez M.J."/>
            <person name="Sacco F."/>
        </authorList>
    </citation>
    <scope>NUCLEOTIDE SEQUENCE [LARGE SCALE GENOMIC DNA]</scope>
    <source>
        <strain evidence="2 3">RO10H11247</strain>
    </source>
</reference>
<dbReference type="VEuPathDB" id="FungiDB:VP01_11100g2"/>
<organism evidence="2 3">
    <name type="scientific">Puccinia sorghi</name>
    <dbReference type="NCBI Taxonomy" id="27349"/>
    <lineage>
        <taxon>Eukaryota</taxon>
        <taxon>Fungi</taxon>
        <taxon>Dikarya</taxon>
        <taxon>Basidiomycota</taxon>
        <taxon>Pucciniomycotina</taxon>
        <taxon>Pucciniomycetes</taxon>
        <taxon>Pucciniales</taxon>
        <taxon>Pucciniaceae</taxon>
        <taxon>Puccinia</taxon>
    </lineage>
</organism>
<dbReference type="EMBL" id="LAVV01001223">
    <property type="protein sequence ID" value="KNZ63711.1"/>
    <property type="molecule type" value="Genomic_DNA"/>
</dbReference>
<evidence type="ECO:0000313" key="3">
    <source>
        <dbReference type="Proteomes" id="UP000037035"/>
    </source>
</evidence>
<keyword evidence="3" id="KW-1185">Reference proteome</keyword>
<sequence length="68" mass="7630">QSIYISSRLAFKTPTPPTLDREPNNSADQKPSTTAASNKIDKLEQTILKTAIETIPLLTIDNYLLWKN</sequence>
<protein>
    <submittedName>
        <fullName evidence="2">Uncharacterized protein</fullName>
    </submittedName>
</protein>
<comment type="caution">
    <text evidence="2">The sequence shown here is derived from an EMBL/GenBank/DDBJ whole genome shotgun (WGS) entry which is preliminary data.</text>
</comment>
<evidence type="ECO:0000313" key="2">
    <source>
        <dbReference type="EMBL" id="KNZ63711.1"/>
    </source>
</evidence>
<accession>A0A0L6VSN2</accession>
<feature type="region of interest" description="Disordered" evidence="1">
    <location>
        <begin position="12"/>
        <end position="37"/>
    </location>
</feature>
<dbReference type="AlphaFoldDB" id="A0A0L6VSN2"/>
<feature type="compositionally biased region" description="Polar residues" evidence="1">
    <location>
        <begin position="24"/>
        <end position="37"/>
    </location>
</feature>
<gene>
    <name evidence="2" type="ORF">VP01_11100g2</name>
</gene>
<feature type="non-terminal residue" evidence="2">
    <location>
        <position position="1"/>
    </location>
</feature>
<evidence type="ECO:0000256" key="1">
    <source>
        <dbReference type="SAM" id="MobiDB-lite"/>
    </source>
</evidence>